<evidence type="ECO:0000259" key="2">
    <source>
        <dbReference type="Pfam" id="PF09423"/>
    </source>
</evidence>
<evidence type="ECO:0000313" key="3">
    <source>
        <dbReference type="EMBL" id="TDU81088.1"/>
    </source>
</evidence>
<keyword evidence="1" id="KW-0732">Signal</keyword>
<feature type="signal peptide" evidence="1">
    <location>
        <begin position="1"/>
        <end position="19"/>
    </location>
</feature>
<evidence type="ECO:0000313" key="4">
    <source>
        <dbReference type="Proteomes" id="UP000295662"/>
    </source>
</evidence>
<dbReference type="OrthoDB" id="9810511at2"/>
<dbReference type="AlphaFoldDB" id="A0A4R7SSD3"/>
<gene>
    <name evidence="3" type="ORF">EI77_00390</name>
</gene>
<feature type="chain" id="PRO_5020379595" evidence="1">
    <location>
        <begin position="20"/>
        <end position="502"/>
    </location>
</feature>
<dbReference type="PANTHER" id="PTHR33987:SF1">
    <property type="entry name" value="CALCINEURIN-LIKE METALLO-PHOSPHOESTERASE SUPERFAMILY PROTEIN"/>
    <property type="match status" value="1"/>
</dbReference>
<organism evidence="3 4">
    <name type="scientific">Prosthecobacter fusiformis</name>
    <dbReference type="NCBI Taxonomy" id="48464"/>
    <lineage>
        <taxon>Bacteria</taxon>
        <taxon>Pseudomonadati</taxon>
        <taxon>Verrucomicrobiota</taxon>
        <taxon>Verrucomicrobiia</taxon>
        <taxon>Verrucomicrobiales</taxon>
        <taxon>Verrucomicrobiaceae</taxon>
        <taxon>Prosthecobacter</taxon>
    </lineage>
</organism>
<keyword evidence="4" id="KW-1185">Reference proteome</keyword>
<feature type="domain" description="PhoD-like phosphatase metallophosphatase" evidence="2">
    <location>
        <begin position="207"/>
        <end position="440"/>
    </location>
</feature>
<dbReference type="Gene3D" id="3.60.21.70">
    <property type="entry name" value="PhoD-like phosphatase"/>
    <property type="match status" value="1"/>
</dbReference>
<reference evidence="3 4" key="1">
    <citation type="submission" date="2019-03" db="EMBL/GenBank/DDBJ databases">
        <title>Genomic Encyclopedia of Archaeal and Bacterial Type Strains, Phase II (KMG-II): from individual species to whole genera.</title>
        <authorList>
            <person name="Goeker M."/>
        </authorList>
    </citation>
    <scope>NUCLEOTIDE SEQUENCE [LARGE SCALE GENOMIC DNA]</scope>
    <source>
        <strain evidence="3 4">ATCC 25309</strain>
    </source>
</reference>
<name>A0A4R7SSD3_9BACT</name>
<dbReference type="InterPro" id="IPR018946">
    <property type="entry name" value="PhoD-like_MPP"/>
</dbReference>
<dbReference type="Pfam" id="PF09423">
    <property type="entry name" value="PhoD"/>
    <property type="match status" value="1"/>
</dbReference>
<sequence length="502" mass="55868">MKTCLRITAAFFLFTFVWAHPVPDIPVRTYFTPEGKCTLTVEVDPRCFAADPNAAASLMQPILASLSPARVAELKSQAQALVKKYVEFHFEPSGPIQPDFTFEFTGHDRAPLDSEDDIVVLTGTWETQVPAGSTGWRIRATKDTPLAVVFRNYLSGVEHPKFSVLFPGEISFPFDLNAPAQPLQHIVFGSCLDLTVHPMLDRTLTLPMDLFLFMGDNIYADTQDMAKMREKYIALGQSTFFQGLRSRAPVLATWDDHDFGVNDGGADYPMKKESQKEFLDWLNEPGGSTLRQQEGVYQARTFGPAGKRTQVILLDTRYFRNPLKRVPKAQGSNGGTAIPTDDLSTTLLGDAQWAWLKKTLQEPAELRLIISSIQFAAEASGSESWANFPHEQKRLVKLIADTQAKGVLILSGDRHWCEMSALTQEVPYPLYDFTASSMTQIHKRGTPTPNANRVLPKTFHQPNVGTLDIDWAAADPTLTLRILDEQGAAQIEKVLPLSELKP</sequence>
<dbReference type="CDD" id="cd07389">
    <property type="entry name" value="MPP_PhoD"/>
    <property type="match status" value="1"/>
</dbReference>
<protein>
    <submittedName>
        <fullName evidence="3">PhoD-like phosphatase</fullName>
    </submittedName>
</protein>
<dbReference type="SUPFAM" id="SSF56300">
    <property type="entry name" value="Metallo-dependent phosphatases"/>
    <property type="match status" value="1"/>
</dbReference>
<dbReference type="EMBL" id="SOCA01000001">
    <property type="protein sequence ID" value="TDU81088.1"/>
    <property type="molecule type" value="Genomic_DNA"/>
</dbReference>
<dbReference type="InterPro" id="IPR029052">
    <property type="entry name" value="Metallo-depent_PP-like"/>
</dbReference>
<proteinExistence type="predicted"/>
<dbReference type="InterPro" id="IPR038607">
    <property type="entry name" value="PhoD-like_sf"/>
</dbReference>
<dbReference type="PANTHER" id="PTHR33987">
    <property type="entry name" value="CALCINEURIN-LIKE METALLO-PHOSPHOESTERASE SUPERFAMILY PROTEIN"/>
    <property type="match status" value="1"/>
</dbReference>
<accession>A0A4R7SSD3</accession>
<dbReference type="RefSeq" id="WP_133793071.1">
    <property type="nucleotide sequence ID" value="NZ_SOCA01000001.1"/>
</dbReference>
<evidence type="ECO:0000256" key="1">
    <source>
        <dbReference type="SAM" id="SignalP"/>
    </source>
</evidence>
<comment type="caution">
    <text evidence="3">The sequence shown here is derived from an EMBL/GenBank/DDBJ whole genome shotgun (WGS) entry which is preliminary data.</text>
</comment>
<dbReference type="Proteomes" id="UP000295662">
    <property type="component" value="Unassembled WGS sequence"/>
</dbReference>